<reference evidence="1 2" key="1">
    <citation type="submission" date="2018-05" db="EMBL/GenBank/DDBJ databases">
        <title>Genomic Encyclopedia of Type Strains, Phase IV (KMG-IV): sequencing the most valuable type-strain genomes for metagenomic binning, comparative biology and taxonomic classification.</title>
        <authorList>
            <person name="Goeker M."/>
        </authorList>
    </citation>
    <scope>NUCLEOTIDE SEQUENCE [LARGE SCALE GENOMIC DNA]</scope>
    <source>
        <strain evidence="1 2">DSM 16791</strain>
    </source>
</reference>
<gene>
    <name evidence="1" type="ORF">DFR52_10755</name>
</gene>
<dbReference type="Proteomes" id="UP000246352">
    <property type="component" value="Unassembled WGS sequence"/>
</dbReference>
<evidence type="ECO:0000313" key="2">
    <source>
        <dbReference type="Proteomes" id="UP000246352"/>
    </source>
</evidence>
<organism evidence="1 2">
    <name type="scientific">Hoeflea marina</name>
    <dbReference type="NCBI Taxonomy" id="274592"/>
    <lineage>
        <taxon>Bacteria</taxon>
        <taxon>Pseudomonadati</taxon>
        <taxon>Pseudomonadota</taxon>
        <taxon>Alphaproteobacteria</taxon>
        <taxon>Hyphomicrobiales</taxon>
        <taxon>Rhizobiaceae</taxon>
        <taxon>Hoeflea</taxon>
    </lineage>
</organism>
<dbReference type="EMBL" id="QGTR01000007">
    <property type="protein sequence ID" value="PWV97144.1"/>
    <property type="molecule type" value="Genomic_DNA"/>
</dbReference>
<protein>
    <submittedName>
        <fullName evidence="1">Uncharacterized protein</fullName>
    </submittedName>
</protein>
<sequence>MGRVRPYCIGAVKYRRRCGLTARSLMAEFRSPMRRANKMIYVPQELG</sequence>
<proteinExistence type="predicted"/>
<dbReference type="AlphaFoldDB" id="A0A317PEI6"/>
<evidence type="ECO:0000313" key="1">
    <source>
        <dbReference type="EMBL" id="PWV97144.1"/>
    </source>
</evidence>
<keyword evidence="2" id="KW-1185">Reference proteome</keyword>
<accession>A0A317PEI6</accession>
<comment type="caution">
    <text evidence="1">The sequence shown here is derived from an EMBL/GenBank/DDBJ whole genome shotgun (WGS) entry which is preliminary data.</text>
</comment>
<name>A0A317PEI6_9HYPH</name>